<gene>
    <name evidence="4" type="primary">cbiX</name>
    <name evidence="4" type="ORF">UC8_04810</name>
</gene>
<evidence type="ECO:0000313" key="5">
    <source>
        <dbReference type="Proteomes" id="UP000325286"/>
    </source>
</evidence>
<evidence type="ECO:0000256" key="1">
    <source>
        <dbReference type="ARBA" id="ARBA00022723"/>
    </source>
</evidence>
<evidence type="ECO:0000313" key="4">
    <source>
        <dbReference type="EMBL" id="QEG38524.1"/>
    </source>
</evidence>
<dbReference type="GO" id="GO:0046872">
    <property type="term" value="F:metal ion binding"/>
    <property type="evidence" value="ECO:0007669"/>
    <property type="project" value="UniProtKB-KW"/>
</dbReference>
<keyword evidence="1" id="KW-0479">Metal-binding</keyword>
<dbReference type="RefSeq" id="WP_168215690.1">
    <property type="nucleotide sequence ID" value="NZ_CP042914.1"/>
</dbReference>
<dbReference type="Pfam" id="PF01903">
    <property type="entry name" value="CbiX"/>
    <property type="match status" value="2"/>
</dbReference>
<dbReference type="GO" id="GO:0016852">
    <property type="term" value="F:sirohydrochlorin cobaltochelatase activity"/>
    <property type="evidence" value="ECO:0007669"/>
    <property type="project" value="UniProtKB-EC"/>
</dbReference>
<keyword evidence="5" id="KW-1185">Reference proteome</keyword>
<evidence type="ECO:0000256" key="3">
    <source>
        <dbReference type="SAM" id="MobiDB-lite"/>
    </source>
</evidence>
<feature type="region of interest" description="Disordered" evidence="3">
    <location>
        <begin position="1"/>
        <end position="20"/>
    </location>
</feature>
<dbReference type="SUPFAM" id="SSF53800">
    <property type="entry name" value="Chelatase"/>
    <property type="match status" value="2"/>
</dbReference>
<accession>A0A5B9QI33</accession>
<evidence type="ECO:0000256" key="2">
    <source>
        <dbReference type="ARBA" id="ARBA00023239"/>
    </source>
</evidence>
<keyword evidence="2 4" id="KW-0456">Lyase</keyword>
<dbReference type="EMBL" id="CP042914">
    <property type="protein sequence ID" value="QEG38524.1"/>
    <property type="molecule type" value="Genomic_DNA"/>
</dbReference>
<dbReference type="EC" id="4.99.1.3" evidence="4"/>
<dbReference type="PANTHER" id="PTHR33542:SF3">
    <property type="entry name" value="SIROHYDROCHLORIN FERROCHELATASE, CHLOROPLASTIC"/>
    <property type="match status" value="1"/>
</dbReference>
<dbReference type="KEGG" id="rul:UC8_04810"/>
<organism evidence="4 5">
    <name type="scientific">Roseimaritima ulvae</name>
    <dbReference type="NCBI Taxonomy" id="980254"/>
    <lineage>
        <taxon>Bacteria</taxon>
        <taxon>Pseudomonadati</taxon>
        <taxon>Planctomycetota</taxon>
        <taxon>Planctomycetia</taxon>
        <taxon>Pirellulales</taxon>
        <taxon>Pirellulaceae</taxon>
        <taxon>Roseimaritima</taxon>
    </lineage>
</organism>
<sequence>MNPSVIHSASGANDGHGRGVRGANDDHGLLVIGHGTRHAEGAEQFLQLIEQLRRQVPDRPVEGCFLELRPPTIETAWRQLVERGVRHVQALPLLLFSAGHAKRDIPDALADCAAGTPGVSFHLGRALSRHRGVLQRSCQCVLQAAGTDASAAETVLVMVGRGSYDVCAQADMRLFSECVFRTVRDHAAVPFAAVETAFYAMAEPSLPQVLDAVCAGRPTARVVVQPHLLFAGQLQMAIERQVEEARVRYPNCSLVTGQPLGPHRLIAQAVADRLREQEHLGTGTSLP</sequence>
<dbReference type="PANTHER" id="PTHR33542">
    <property type="entry name" value="SIROHYDROCHLORIN FERROCHELATASE, CHLOROPLASTIC"/>
    <property type="match status" value="1"/>
</dbReference>
<name>A0A5B9QI33_9BACT</name>
<dbReference type="AlphaFoldDB" id="A0A5B9QI33"/>
<dbReference type="CDD" id="cd03416">
    <property type="entry name" value="CbiX_SirB_N"/>
    <property type="match status" value="1"/>
</dbReference>
<dbReference type="Gene3D" id="3.40.50.1400">
    <property type="match status" value="2"/>
</dbReference>
<dbReference type="InterPro" id="IPR002762">
    <property type="entry name" value="CbiX-like"/>
</dbReference>
<protein>
    <submittedName>
        <fullName evidence="4">Sirohydrochlorin cobaltochelatase</fullName>
        <ecNumber evidence="4">4.99.1.3</ecNumber>
    </submittedName>
</protein>
<proteinExistence type="predicted"/>
<dbReference type="InterPro" id="IPR050963">
    <property type="entry name" value="Sirohydro_Cobaltochel/CbiX"/>
</dbReference>
<dbReference type="Proteomes" id="UP000325286">
    <property type="component" value="Chromosome"/>
</dbReference>
<feature type="compositionally biased region" description="Polar residues" evidence="3">
    <location>
        <begin position="1"/>
        <end position="11"/>
    </location>
</feature>
<dbReference type="CDD" id="cd03414">
    <property type="entry name" value="CbiX_SirB_C"/>
    <property type="match status" value="1"/>
</dbReference>
<reference evidence="4 5" key="1">
    <citation type="submission" date="2019-08" db="EMBL/GenBank/DDBJ databases">
        <title>Deep-cultivation of Planctomycetes and their phenomic and genomic characterization uncovers novel biology.</title>
        <authorList>
            <person name="Wiegand S."/>
            <person name="Jogler M."/>
            <person name="Boedeker C."/>
            <person name="Pinto D."/>
            <person name="Vollmers J."/>
            <person name="Rivas-Marin E."/>
            <person name="Kohn T."/>
            <person name="Peeters S.H."/>
            <person name="Heuer A."/>
            <person name="Rast P."/>
            <person name="Oberbeckmann S."/>
            <person name="Bunk B."/>
            <person name="Jeske O."/>
            <person name="Meyerdierks A."/>
            <person name="Storesund J.E."/>
            <person name="Kallscheuer N."/>
            <person name="Luecker S."/>
            <person name="Lage O.M."/>
            <person name="Pohl T."/>
            <person name="Merkel B.J."/>
            <person name="Hornburger P."/>
            <person name="Mueller R.-W."/>
            <person name="Bruemmer F."/>
            <person name="Labrenz M."/>
            <person name="Spormann A.M."/>
            <person name="Op den Camp H."/>
            <person name="Overmann J."/>
            <person name="Amann R."/>
            <person name="Jetten M.S.M."/>
            <person name="Mascher T."/>
            <person name="Medema M.H."/>
            <person name="Devos D.P."/>
            <person name="Kaster A.-K."/>
            <person name="Ovreas L."/>
            <person name="Rohde M."/>
            <person name="Galperin M.Y."/>
            <person name="Jogler C."/>
        </authorList>
    </citation>
    <scope>NUCLEOTIDE SEQUENCE [LARGE SCALE GENOMIC DNA]</scope>
    <source>
        <strain evidence="4 5">UC8</strain>
    </source>
</reference>